<dbReference type="EMBL" id="MU005577">
    <property type="protein sequence ID" value="KAF2686296.1"/>
    <property type="molecule type" value="Genomic_DNA"/>
</dbReference>
<dbReference type="CDD" id="cd02859">
    <property type="entry name" value="E_set_AMPKbeta_like_N"/>
    <property type="match status" value="1"/>
</dbReference>
<feature type="compositionally biased region" description="Basic and acidic residues" evidence="1">
    <location>
        <begin position="467"/>
        <end position="477"/>
    </location>
</feature>
<dbReference type="OrthoDB" id="5350410at2759"/>
<dbReference type="AlphaFoldDB" id="A0A6G1J703"/>
<feature type="region of interest" description="Disordered" evidence="1">
    <location>
        <begin position="251"/>
        <end position="570"/>
    </location>
</feature>
<evidence type="ECO:0000313" key="4">
    <source>
        <dbReference type="Proteomes" id="UP000799291"/>
    </source>
</evidence>
<feature type="region of interest" description="Disordered" evidence="1">
    <location>
        <begin position="580"/>
        <end position="599"/>
    </location>
</feature>
<protein>
    <recommendedName>
        <fullName evidence="5">AMP-activated protein kinase glycogen-binding domain-containing protein</fullName>
    </recommendedName>
</protein>
<reference evidence="3" key="1">
    <citation type="journal article" date="2020" name="Stud. Mycol.">
        <title>101 Dothideomycetes genomes: a test case for predicting lifestyles and emergence of pathogens.</title>
        <authorList>
            <person name="Haridas S."/>
            <person name="Albert R."/>
            <person name="Binder M."/>
            <person name="Bloem J."/>
            <person name="Labutti K."/>
            <person name="Salamov A."/>
            <person name="Andreopoulos B."/>
            <person name="Baker S."/>
            <person name="Barry K."/>
            <person name="Bills G."/>
            <person name="Bluhm B."/>
            <person name="Cannon C."/>
            <person name="Castanera R."/>
            <person name="Culley D."/>
            <person name="Daum C."/>
            <person name="Ezra D."/>
            <person name="Gonzalez J."/>
            <person name="Henrissat B."/>
            <person name="Kuo A."/>
            <person name="Liang C."/>
            <person name="Lipzen A."/>
            <person name="Lutzoni F."/>
            <person name="Magnuson J."/>
            <person name="Mondo S."/>
            <person name="Nolan M."/>
            <person name="Ohm R."/>
            <person name="Pangilinan J."/>
            <person name="Park H.-J."/>
            <person name="Ramirez L."/>
            <person name="Alfaro M."/>
            <person name="Sun H."/>
            <person name="Tritt A."/>
            <person name="Yoshinaga Y."/>
            <person name="Zwiers L.-H."/>
            <person name="Turgeon B."/>
            <person name="Goodwin S."/>
            <person name="Spatafora J."/>
            <person name="Crous P."/>
            <person name="Grigoriev I."/>
        </authorList>
    </citation>
    <scope>NUCLEOTIDE SEQUENCE</scope>
    <source>
        <strain evidence="3">CBS 122367</strain>
    </source>
</reference>
<gene>
    <name evidence="3" type="ORF">K458DRAFT_210632</name>
</gene>
<evidence type="ECO:0000313" key="3">
    <source>
        <dbReference type="EMBL" id="KAF2686296.1"/>
    </source>
</evidence>
<name>A0A6G1J703_9PLEO</name>
<accession>A0A6G1J703</accession>
<feature type="region of interest" description="Disordered" evidence="1">
    <location>
        <begin position="694"/>
        <end position="774"/>
    </location>
</feature>
<feature type="region of interest" description="Disordered" evidence="1">
    <location>
        <begin position="801"/>
        <end position="820"/>
    </location>
</feature>
<feature type="compositionally biased region" description="Acidic residues" evidence="1">
    <location>
        <begin position="107"/>
        <end position="118"/>
    </location>
</feature>
<keyword evidence="4" id="KW-1185">Reference proteome</keyword>
<feature type="region of interest" description="Disordered" evidence="1">
    <location>
        <begin position="97"/>
        <end position="137"/>
    </location>
</feature>
<evidence type="ECO:0000256" key="1">
    <source>
        <dbReference type="SAM" id="MobiDB-lite"/>
    </source>
</evidence>
<feature type="compositionally biased region" description="Basic and acidic residues" evidence="1">
    <location>
        <begin position="367"/>
        <end position="376"/>
    </location>
</feature>
<sequence>MEHHAIIRFSHPEVQPPVYVVTSLSIPPWAILEMDVSDERTDSGDVIFVLSFEGVPAGAHPYKIRIGEGQWVLDGSKETTTDEIGNRNNLVRTVAVHEDEKPLPDLPAEEEPQDSEEPALEHEDLRSYPYQPDTPAVAVPQDTEHVAPAAPEPEVPRPDAYQPITPAVAELQHTGKAARPCSTSSAYILQPEVYVPPACRTRAEVFPPEVDVKSHFQAGTEWDEPVMKEERQDSAQLPTVPIPFVVVEKVNSEERPDYGDIEPESLPVDSPKRAADADPDYESVLPDAPEEQKQEAASPPIPVVIVEKADDRPAFGDDFGEQATSAQKLAHELRNADAEPDKVIVMKEPHIEPRTEEEQAAPLLPHESFEPEDARRGSQPQTSMDVIEEESTQSSTDQTGSETDILTPSGSSDTKDRDAGSGDEFGELSKGPLLSRETGFSIKSDGELSNGPLLSHETGLSTVQTHNELDVAPRLSHEVGSSARSEDSRDDLSTSELDIAPLLPHETGFATKSKEPSDNLSEFGNAPLMSHETGRSPDGMTKSMSVSEFLSDTDNTPSMSSETGMTENENVGELDKAPLMSHETGSSTENNDLGELDEAPLMSHETGLWTRGRQRWGRVIRPSKIYRHGMVFSPGHGTCPSLVFHANACPDDEACEDVGELDKAPLMSHEVGFFTKSKDPSDEASELDRAPLLAHETGLSVSNLNSSSEGSRARRSLSEGDQSEDDAEDRAPTFSHEEEDNPDDGYGGLDDMPLLPHERPSAVSEHSSSDIFSENGHPIFATQAASPTLFARRTSSRIFKARSNSSSLPHSLPRSDEDDENLLDPSLEFFPTQRERILERVATIGKHLPEDEAVLSPYDAHSPVFTVMSQACSSVDLAPIGSHTSLKRIAEEALLETEDEDVSTLPSPVLEIASRAGVGAGASTEAAAPSIVVSGDEVATPMPQEANEAQKGFFERQQEAGMIEGFGGNKNISAAPYMQKNDGAADNAPTRNGKWTPEPITPASALDPVLTPPIAPWVRFEGTAKSSDCRVARPATGPMQLVQEPLREEQQPVAKASPRPPFFVRAWRRLAFNHDRALMAAVGAFVVAFVAWWWYGRM</sequence>
<keyword evidence="2" id="KW-1133">Transmembrane helix</keyword>
<dbReference type="Proteomes" id="UP000799291">
    <property type="component" value="Unassembled WGS sequence"/>
</dbReference>
<feature type="compositionally biased region" description="Polar residues" evidence="1">
    <location>
        <begin position="542"/>
        <end position="569"/>
    </location>
</feature>
<keyword evidence="2" id="KW-0812">Transmembrane</keyword>
<feature type="transmembrane region" description="Helical" evidence="2">
    <location>
        <begin position="1077"/>
        <end position="1095"/>
    </location>
</feature>
<feature type="compositionally biased region" description="Low complexity" evidence="1">
    <location>
        <begin position="698"/>
        <end position="710"/>
    </location>
</feature>
<feature type="compositionally biased region" description="Polar residues" evidence="1">
    <location>
        <begin position="392"/>
        <end position="412"/>
    </location>
</feature>
<proteinExistence type="predicted"/>
<feature type="compositionally biased region" description="Basic and acidic residues" evidence="1">
    <location>
        <begin position="329"/>
        <end position="357"/>
    </location>
</feature>
<evidence type="ECO:0000256" key="2">
    <source>
        <dbReference type="SAM" id="Phobius"/>
    </source>
</evidence>
<organism evidence="3 4">
    <name type="scientific">Lentithecium fluviatile CBS 122367</name>
    <dbReference type="NCBI Taxonomy" id="1168545"/>
    <lineage>
        <taxon>Eukaryota</taxon>
        <taxon>Fungi</taxon>
        <taxon>Dikarya</taxon>
        <taxon>Ascomycota</taxon>
        <taxon>Pezizomycotina</taxon>
        <taxon>Dothideomycetes</taxon>
        <taxon>Pleosporomycetidae</taxon>
        <taxon>Pleosporales</taxon>
        <taxon>Massarineae</taxon>
        <taxon>Lentitheciaceae</taxon>
        <taxon>Lentithecium</taxon>
    </lineage>
</organism>
<evidence type="ECO:0008006" key="5">
    <source>
        <dbReference type="Google" id="ProtNLM"/>
    </source>
</evidence>
<keyword evidence="2" id="KW-0472">Membrane</keyword>